<organism evidence="1">
    <name type="scientific">marine sediment metagenome</name>
    <dbReference type="NCBI Taxonomy" id="412755"/>
    <lineage>
        <taxon>unclassified sequences</taxon>
        <taxon>metagenomes</taxon>
        <taxon>ecological metagenomes</taxon>
    </lineage>
</organism>
<comment type="caution">
    <text evidence="1">The sequence shown here is derived from an EMBL/GenBank/DDBJ whole genome shotgun (WGS) entry which is preliminary data.</text>
</comment>
<protein>
    <submittedName>
        <fullName evidence="1">Uncharacterized protein</fullName>
    </submittedName>
</protein>
<reference evidence="1" key="1">
    <citation type="journal article" date="2015" name="Nature">
        <title>Complex archaea that bridge the gap between prokaryotes and eukaryotes.</title>
        <authorList>
            <person name="Spang A."/>
            <person name="Saw J.H."/>
            <person name="Jorgensen S.L."/>
            <person name="Zaremba-Niedzwiedzka K."/>
            <person name="Martijn J."/>
            <person name="Lind A.E."/>
            <person name="van Eijk R."/>
            <person name="Schleper C."/>
            <person name="Guy L."/>
            <person name="Ettema T.J."/>
        </authorList>
    </citation>
    <scope>NUCLEOTIDE SEQUENCE</scope>
</reference>
<sequence length="83" mass="10067">MTKDLLQVKITELRNKEKLIPIEERPYLINSLNMIQDQFEKNYKLLAENNLNIIDEILEEIQRLENCDLKRISKKEFLDRSEF</sequence>
<accession>A0A0F9GY24</accession>
<dbReference type="EMBL" id="LAZR01016623">
    <property type="protein sequence ID" value="KKM03705.1"/>
    <property type="molecule type" value="Genomic_DNA"/>
</dbReference>
<gene>
    <name evidence="1" type="ORF">LCGC14_1771740</name>
</gene>
<proteinExistence type="predicted"/>
<dbReference type="AlphaFoldDB" id="A0A0F9GY24"/>
<name>A0A0F9GY24_9ZZZZ</name>
<evidence type="ECO:0000313" key="1">
    <source>
        <dbReference type="EMBL" id="KKM03705.1"/>
    </source>
</evidence>